<dbReference type="GO" id="GO:0004252">
    <property type="term" value="F:serine-type endopeptidase activity"/>
    <property type="evidence" value="ECO:0007669"/>
    <property type="project" value="UniProtKB-EC"/>
</dbReference>
<comment type="caution">
    <text evidence="1">The sequence shown here is derived from an EMBL/GenBank/DDBJ whole genome shotgun (WGS) entry which is preliminary data.</text>
</comment>
<protein>
    <submittedName>
        <fullName evidence="1">Putative endopeptidase Clp</fullName>
        <ecNumber evidence="1">3.4.21.92</ecNumber>
    </submittedName>
</protein>
<accession>A0A396IA50</accession>
<proteinExistence type="predicted"/>
<dbReference type="EMBL" id="PSQE01000004">
    <property type="protein sequence ID" value="RHN59727.1"/>
    <property type="molecule type" value="Genomic_DNA"/>
</dbReference>
<dbReference type="EC" id="3.4.21.92" evidence="1"/>
<dbReference type="AlphaFoldDB" id="A0A396IA50"/>
<reference evidence="2" key="1">
    <citation type="journal article" date="2018" name="Nat. Plants">
        <title>Whole-genome landscape of Medicago truncatula symbiotic genes.</title>
        <authorList>
            <person name="Pecrix Y."/>
            <person name="Staton S.E."/>
            <person name="Sallet E."/>
            <person name="Lelandais-Briere C."/>
            <person name="Moreau S."/>
            <person name="Carrere S."/>
            <person name="Blein T."/>
            <person name="Jardinaud M.F."/>
            <person name="Latrasse D."/>
            <person name="Zouine M."/>
            <person name="Zahm M."/>
            <person name="Kreplak J."/>
            <person name="Mayjonade B."/>
            <person name="Satge C."/>
            <person name="Perez M."/>
            <person name="Cauet S."/>
            <person name="Marande W."/>
            <person name="Chantry-Darmon C."/>
            <person name="Lopez-Roques C."/>
            <person name="Bouchez O."/>
            <person name="Berard A."/>
            <person name="Debelle F."/>
            <person name="Munos S."/>
            <person name="Bendahmane A."/>
            <person name="Berges H."/>
            <person name="Niebel A."/>
            <person name="Buitink J."/>
            <person name="Frugier F."/>
            <person name="Benhamed M."/>
            <person name="Crespi M."/>
            <person name="Gouzy J."/>
            <person name="Gamas P."/>
        </authorList>
    </citation>
    <scope>NUCLEOTIDE SEQUENCE [LARGE SCALE GENOMIC DNA]</scope>
    <source>
        <strain evidence="2">cv. Jemalong A17</strain>
    </source>
</reference>
<name>A0A396IA50_MEDTR</name>
<dbReference type="Proteomes" id="UP000265566">
    <property type="component" value="Chromosome 4"/>
</dbReference>
<evidence type="ECO:0000313" key="1">
    <source>
        <dbReference type="EMBL" id="RHN59727.1"/>
    </source>
</evidence>
<keyword evidence="1" id="KW-0378">Hydrolase</keyword>
<dbReference type="Gramene" id="rna21832">
    <property type="protein sequence ID" value="RHN59727.1"/>
    <property type="gene ID" value="gene21832"/>
</dbReference>
<evidence type="ECO:0000313" key="2">
    <source>
        <dbReference type="Proteomes" id="UP000265566"/>
    </source>
</evidence>
<organism evidence="1 2">
    <name type="scientific">Medicago truncatula</name>
    <name type="common">Barrel medic</name>
    <name type="synonym">Medicago tribuloides</name>
    <dbReference type="NCBI Taxonomy" id="3880"/>
    <lineage>
        <taxon>Eukaryota</taxon>
        <taxon>Viridiplantae</taxon>
        <taxon>Streptophyta</taxon>
        <taxon>Embryophyta</taxon>
        <taxon>Tracheophyta</taxon>
        <taxon>Spermatophyta</taxon>
        <taxon>Magnoliopsida</taxon>
        <taxon>eudicotyledons</taxon>
        <taxon>Gunneridae</taxon>
        <taxon>Pentapetalae</taxon>
        <taxon>rosids</taxon>
        <taxon>fabids</taxon>
        <taxon>Fabales</taxon>
        <taxon>Fabaceae</taxon>
        <taxon>Papilionoideae</taxon>
        <taxon>50 kb inversion clade</taxon>
        <taxon>NPAAA clade</taxon>
        <taxon>Hologalegina</taxon>
        <taxon>IRL clade</taxon>
        <taxon>Trifolieae</taxon>
        <taxon>Medicago</taxon>
    </lineage>
</organism>
<gene>
    <name evidence="1" type="ORF">MtrunA17_Chr4g0016921</name>
</gene>
<sequence>MPIGVPKVPFQLPEEDEASWVDLYNRLFQERLLFLGQRSHEYKSTCWSNGIFSLEEDRDLYLFIILRAER</sequence>